<evidence type="ECO:0000313" key="2">
    <source>
        <dbReference type="EMBL" id="WKD50957.1"/>
    </source>
</evidence>
<evidence type="ECO:0000313" key="3">
    <source>
        <dbReference type="Proteomes" id="UP001321520"/>
    </source>
</evidence>
<protein>
    <submittedName>
        <fullName evidence="2">Redoxin domain-containing protein</fullName>
    </submittedName>
</protein>
<name>A0ABY9EFD7_9GAMM</name>
<sequence>MRNKKIEHYLSRLNMTDIEGNQINIGKGKKVWLSIFREANCPFCNMRVYEMTQHAQHFLKSDIQIVAVFKSSVSDTRKFIARQPRPFKIIADPEALIYQGLHLRSSFMAKLKAVILHMPRLLQGLSITGIRGLLTTSQLPADLLLSEEGKIVQSYTAKDISDHIPFSDVESFMKQRSVQGTASSPLMST</sequence>
<dbReference type="Gene3D" id="3.40.30.10">
    <property type="entry name" value="Glutaredoxin"/>
    <property type="match status" value="1"/>
</dbReference>
<dbReference type="Proteomes" id="UP001321520">
    <property type="component" value="Chromosome"/>
</dbReference>
<evidence type="ECO:0000259" key="1">
    <source>
        <dbReference type="Pfam" id="PF00578"/>
    </source>
</evidence>
<dbReference type="InterPro" id="IPR000866">
    <property type="entry name" value="AhpC/TSA"/>
</dbReference>
<dbReference type="InterPro" id="IPR036249">
    <property type="entry name" value="Thioredoxin-like_sf"/>
</dbReference>
<dbReference type="EMBL" id="CP098023">
    <property type="protein sequence ID" value="WKD50957.1"/>
    <property type="molecule type" value="Genomic_DNA"/>
</dbReference>
<gene>
    <name evidence="2" type="ORF">M8T91_05925</name>
</gene>
<accession>A0ABY9EFD7</accession>
<dbReference type="SUPFAM" id="SSF52833">
    <property type="entry name" value="Thioredoxin-like"/>
    <property type="match status" value="1"/>
</dbReference>
<feature type="domain" description="Alkyl hydroperoxide reductase subunit C/ Thiol specific antioxidant" evidence="1">
    <location>
        <begin position="19"/>
        <end position="105"/>
    </location>
</feature>
<reference evidence="2 3" key="1">
    <citation type="submission" date="2022-05" db="EMBL/GenBank/DDBJ databases">
        <title>Microbulbifer sp. nov., isolated from sponge.</title>
        <authorList>
            <person name="Gao L."/>
        </authorList>
    </citation>
    <scope>NUCLEOTIDE SEQUENCE [LARGE SCALE GENOMIC DNA]</scope>
    <source>
        <strain evidence="2 3">MI-G</strain>
    </source>
</reference>
<dbReference type="RefSeq" id="WP_301417759.1">
    <property type="nucleotide sequence ID" value="NZ_CP098023.1"/>
</dbReference>
<organism evidence="2 3">
    <name type="scientific">Microbulbifer spongiae</name>
    <dbReference type="NCBI Taxonomy" id="2944933"/>
    <lineage>
        <taxon>Bacteria</taxon>
        <taxon>Pseudomonadati</taxon>
        <taxon>Pseudomonadota</taxon>
        <taxon>Gammaproteobacteria</taxon>
        <taxon>Cellvibrionales</taxon>
        <taxon>Microbulbiferaceae</taxon>
        <taxon>Microbulbifer</taxon>
    </lineage>
</organism>
<proteinExistence type="predicted"/>
<dbReference type="Pfam" id="PF00578">
    <property type="entry name" value="AhpC-TSA"/>
    <property type="match status" value="1"/>
</dbReference>
<keyword evidence="3" id="KW-1185">Reference proteome</keyword>